<feature type="compositionally biased region" description="Gly residues" evidence="1">
    <location>
        <begin position="49"/>
        <end position="58"/>
    </location>
</feature>
<evidence type="ECO:0000256" key="1">
    <source>
        <dbReference type="SAM" id="MobiDB-lite"/>
    </source>
</evidence>
<protein>
    <submittedName>
        <fullName evidence="2">Uncharacterized protein</fullName>
    </submittedName>
</protein>
<name>A0A2P5DVG6_PARAD</name>
<gene>
    <name evidence="2" type="ORF">PanWU01x14_029130</name>
</gene>
<dbReference type="EMBL" id="JXTB01000014">
    <property type="protein sequence ID" value="PON77294.1"/>
    <property type="molecule type" value="Genomic_DNA"/>
</dbReference>
<keyword evidence="3" id="KW-1185">Reference proteome</keyword>
<proteinExistence type="predicted"/>
<sequence length="182" mass="18119">MLSNRSSYLHNRGFLKRISTNHPPRDLSRNGDEGHAIEQRISEAADQVGGAGAGGGDTDAGEARGSGVALSGEDPTLLVAREDVANDVGAGERLVNLQGRAAGVGEHVGDALALEGLDEDIGALPGLVGAESRDERIWVGGNGGGGGGGSGGRGGGGRWGAAREGAGDDVEGAAERGWFLGG</sequence>
<dbReference type="AlphaFoldDB" id="A0A2P5DVG6"/>
<evidence type="ECO:0000313" key="3">
    <source>
        <dbReference type="Proteomes" id="UP000237105"/>
    </source>
</evidence>
<feature type="compositionally biased region" description="Gly residues" evidence="1">
    <location>
        <begin position="141"/>
        <end position="159"/>
    </location>
</feature>
<feature type="region of interest" description="Disordered" evidence="1">
    <location>
        <begin position="45"/>
        <end position="70"/>
    </location>
</feature>
<evidence type="ECO:0000313" key="2">
    <source>
        <dbReference type="EMBL" id="PON77294.1"/>
    </source>
</evidence>
<comment type="caution">
    <text evidence="2">The sequence shown here is derived from an EMBL/GenBank/DDBJ whole genome shotgun (WGS) entry which is preliminary data.</text>
</comment>
<feature type="region of interest" description="Disordered" evidence="1">
    <location>
        <begin position="141"/>
        <end position="182"/>
    </location>
</feature>
<organism evidence="2 3">
    <name type="scientific">Parasponia andersonii</name>
    <name type="common">Sponia andersonii</name>
    <dbReference type="NCBI Taxonomy" id="3476"/>
    <lineage>
        <taxon>Eukaryota</taxon>
        <taxon>Viridiplantae</taxon>
        <taxon>Streptophyta</taxon>
        <taxon>Embryophyta</taxon>
        <taxon>Tracheophyta</taxon>
        <taxon>Spermatophyta</taxon>
        <taxon>Magnoliopsida</taxon>
        <taxon>eudicotyledons</taxon>
        <taxon>Gunneridae</taxon>
        <taxon>Pentapetalae</taxon>
        <taxon>rosids</taxon>
        <taxon>fabids</taxon>
        <taxon>Rosales</taxon>
        <taxon>Cannabaceae</taxon>
        <taxon>Parasponia</taxon>
    </lineage>
</organism>
<dbReference type="OrthoDB" id="10359653at2759"/>
<accession>A0A2P5DVG6</accession>
<reference evidence="3" key="1">
    <citation type="submission" date="2016-06" db="EMBL/GenBank/DDBJ databases">
        <title>Parallel loss of symbiosis genes in relatives of nitrogen-fixing non-legume Parasponia.</title>
        <authorList>
            <person name="Van Velzen R."/>
            <person name="Holmer R."/>
            <person name="Bu F."/>
            <person name="Rutten L."/>
            <person name="Van Zeijl A."/>
            <person name="Liu W."/>
            <person name="Santuari L."/>
            <person name="Cao Q."/>
            <person name="Sharma T."/>
            <person name="Shen D."/>
            <person name="Roswanjaya Y."/>
            <person name="Wardhani T."/>
            <person name="Kalhor M.S."/>
            <person name="Jansen J."/>
            <person name="Van den Hoogen J."/>
            <person name="Gungor B."/>
            <person name="Hartog M."/>
            <person name="Hontelez J."/>
            <person name="Verver J."/>
            <person name="Yang W.-C."/>
            <person name="Schijlen E."/>
            <person name="Repin R."/>
            <person name="Schilthuizen M."/>
            <person name="Schranz E."/>
            <person name="Heidstra R."/>
            <person name="Miyata K."/>
            <person name="Fedorova E."/>
            <person name="Kohlen W."/>
            <person name="Bisseling T."/>
            <person name="Smit S."/>
            <person name="Geurts R."/>
        </authorList>
    </citation>
    <scope>NUCLEOTIDE SEQUENCE [LARGE SCALE GENOMIC DNA]</scope>
    <source>
        <strain evidence="3">cv. WU1-14</strain>
    </source>
</reference>
<dbReference type="Proteomes" id="UP000237105">
    <property type="component" value="Unassembled WGS sequence"/>
</dbReference>